<evidence type="ECO:0000259" key="1">
    <source>
        <dbReference type="Pfam" id="PF03796"/>
    </source>
</evidence>
<evidence type="ECO:0000313" key="3">
    <source>
        <dbReference type="Proteomes" id="UP001459105"/>
    </source>
</evidence>
<protein>
    <recommendedName>
        <fullName evidence="1">SF4 helicase domain-containing protein</fullName>
    </recommendedName>
</protein>
<dbReference type="InterPro" id="IPR007694">
    <property type="entry name" value="DNA_helicase_DnaB-like_C"/>
</dbReference>
<organism evidence="2 3">
    <name type="scientific">Microcystis phage Mvi-JY20</name>
    <dbReference type="NCBI Taxonomy" id="3128146"/>
    <lineage>
        <taxon>Viruses</taxon>
        <taxon>Duplodnaviria</taxon>
        <taxon>Heunggongvirae</taxon>
        <taxon>Uroviricota</taxon>
        <taxon>Caudoviricetes</taxon>
    </lineage>
</organism>
<dbReference type="EMBL" id="PP438412">
    <property type="protein sequence ID" value="XAI95528.1"/>
    <property type="molecule type" value="Genomic_DNA"/>
</dbReference>
<dbReference type="SUPFAM" id="SSF52540">
    <property type="entry name" value="P-loop containing nucleoside triphosphate hydrolases"/>
    <property type="match status" value="1"/>
</dbReference>
<feature type="domain" description="SF4 helicase" evidence="1">
    <location>
        <begin position="210"/>
        <end position="394"/>
    </location>
</feature>
<dbReference type="Proteomes" id="UP001459105">
    <property type="component" value="Segment"/>
</dbReference>
<dbReference type="InterPro" id="IPR027417">
    <property type="entry name" value="P-loop_NTPase"/>
</dbReference>
<proteinExistence type="predicted"/>
<accession>A0AAX4QGB7</accession>
<dbReference type="PANTHER" id="PTHR30153:SF2">
    <property type="entry name" value="REPLICATIVE DNA HELICASE"/>
    <property type="match status" value="1"/>
</dbReference>
<dbReference type="PANTHER" id="PTHR30153">
    <property type="entry name" value="REPLICATIVE DNA HELICASE DNAB"/>
    <property type="match status" value="1"/>
</dbReference>
<reference evidence="2" key="1">
    <citation type="submission" date="2024-03" db="EMBL/GenBank/DDBJ databases">
        <authorList>
            <person name="Lin W."/>
            <person name="Li D."/>
            <person name="Tong Y."/>
        </authorList>
    </citation>
    <scope>NUCLEOTIDE SEQUENCE</scope>
</reference>
<dbReference type="GO" id="GO:0006260">
    <property type="term" value="P:DNA replication"/>
    <property type="evidence" value="ECO:0007669"/>
    <property type="project" value="InterPro"/>
</dbReference>
<dbReference type="GO" id="GO:0003678">
    <property type="term" value="F:DNA helicase activity"/>
    <property type="evidence" value="ECO:0007669"/>
    <property type="project" value="InterPro"/>
</dbReference>
<sequence>MLSIALKVIAHFIAWNAKLKPVASDHLRWFMESEYNNEWFKTYDVKDHKFKPSVAYHVWAAIQTYYDRTGQAPSYEAVATLLQQDTTLSAKVQTASLQWLSDGNAQVCSDDELEQAFIALEDAYLAQKLTYIAKSIVATADSDPHSTLTEAINLALDLQRDTVTATTERARIATLTDLAAHHVDKLQNPENYQFSTISYPYVWFNRYSGGGMAPTEVIVVAGSYSCGKSMIVKDITFSVAETQLEEDEIVVCVDRELTQEQFMERCLARYSGIPAFWFRPENYKQLTKKNQRKVLEAHDLIADNPVYNRILFISKEVPPTLNAISREIEQVRGRRRVKFMSIDYLTALRGSGVNGRQAKHEEVEDIVRDMRDRMAVQYHCPILTITHVNREDQTQFQSIDRITDTIIKLTMNPDRKFIPPEDPLGIGTPAQIDCLFSRSRSGMSNVWAHLDVNMSTSEVYETEASAIAPIDNGALGTLLKRKRSR</sequence>
<dbReference type="GO" id="GO:0005524">
    <property type="term" value="F:ATP binding"/>
    <property type="evidence" value="ECO:0007669"/>
    <property type="project" value="InterPro"/>
</dbReference>
<dbReference type="Pfam" id="PF03796">
    <property type="entry name" value="DnaB_C"/>
    <property type="match status" value="1"/>
</dbReference>
<dbReference type="Gene3D" id="3.40.50.300">
    <property type="entry name" value="P-loop containing nucleotide triphosphate hydrolases"/>
    <property type="match status" value="1"/>
</dbReference>
<evidence type="ECO:0000313" key="2">
    <source>
        <dbReference type="EMBL" id="XAI95528.1"/>
    </source>
</evidence>
<name>A0AAX4QGB7_9CAUD</name>